<dbReference type="OrthoDB" id="1431247at2759"/>
<dbReference type="Pfam" id="PF00011">
    <property type="entry name" value="HSP20"/>
    <property type="match status" value="1"/>
</dbReference>
<dbReference type="OMA" id="SKREYHY"/>
<dbReference type="PANTHER" id="PTHR11527">
    <property type="entry name" value="HEAT-SHOCK PROTEIN 20 FAMILY MEMBER"/>
    <property type="match status" value="1"/>
</dbReference>
<accession>G3JL27</accession>
<proteinExistence type="inferred from homology"/>
<dbReference type="Gene3D" id="2.60.40.790">
    <property type="match status" value="1"/>
</dbReference>
<comment type="similarity">
    <text evidence="2 3">Belongs to the small heat shock protein (HSP20) family.</text>
</comment>
<dbReference type="CDD" id="cd06464">
    <property type="entry name" value="ACD_sHsps-like"/>
    <property type="match status" value="1"/>
</dbReference>
<dbReference type="InterPro" id="IPR008978">
    <property type="entry name" value="HSP20-like_chaperone"/>
</dbReference>
<dbReference type="InParanoid" id="G3JL27"/>
<dbReference type="AlphaFoldDB" id="G3JL27"/>
<dbReference type="HOGENOM" id="CLU_046737_1_1_1"/>
<dbReference type="PROSITE" id="PS01031">
    <property type="entry name" value="SHSP"/>
    <property type="match status" value="1"/>
</dbReference>
<dbReference type="InterPro" id="IPR031107">
    <property type="entry name" value="Small_HSP"/>
</dbReference>
<dbReference type="InterPro" id="IPR002068">
    <property type="entry name" value="A-crystallin/Hsp20_dom"/>
</dbReference>
<dbReference type="EMBL" id="JH126403">
    <property type="protein sequence ID" value="EGX90401.1"/>
    <property type="molecule type" value="Genomic_DNA"/>
</dbReference>
<evidence type="ECO:0000256" key="3">
    <source>
        <dbReference type="RuleBase" id="RU003616"/>
    </source>
</evidence>
<sequence length="265" mass="29047">MTNTSFSLENVCFLSKVAKNNRINTNKMAAFFPRTVYNTEASLTPLFRFLDDFDSYSRQCQPGAASGSRSKKQQQQQQHFRKSDMTQWQPKFDVRETFDAYELHGELPGLNKSDVSIEFTEPQTLVVRGKVERTYTAGTSPNGEAAAAAPVSIPAVEESAAPSSHKATVADEDDASVQEETGLEVVSEASHTAPTTPEAEAATVAAPVDRSKYWLTERSVGEFARSFSFSSRVDQDAVTAAFQDGILSISVPKAKKHEPIRIAIN</sequence>
<feature type="region of interest" description="Disordered" evidence="4">
    <location>
        <begin position="60"/>
        <end position="86"/>
    </location>
</feature>
<dbReference type="RefSeq" id="XP_006672022.1">
    <property type="nucleotide sequence ID" value="XM_006671959.1"/>
</dbReference>
<dbReference type="eggNOG" id="KOG0710">
    <property type="taxonomic scope" value="Eukaryota"/>
</dbReference>
<keyword evidence="1 6" id="KW-0346">Stress response</keyword>
<organism evidence="6 7">
    <name type="scientific">Cordyceps militaris (strain CM01)</name>
    <name type="common">Caterpillar fungus</name>
    <dbReference type="NCBI Taxonomy" id="983644"/>
    <lineage>
        <taxon>Eukaryota</taxon>
        <taxon>Fungi</taxon>
        <taxon>Dikarya</taxon>
        <taxon>Ascomycota</taxon>
        <taxon>Pezizomycotina</taxon>
        <taxon>Sordariomycetes</taxon>
        <taxon>Hypocreomycetidae</taxon>
        <taxon>Hypocreales</taxon>
        <taxon>Cordycipitaceae</taxon>
        <taxon>Cordyceps</taxon>
    </lineage>
</organism>
<dbReference type="VEuPathDB" id="FungiDB:CCM_06821"/>
<feature type="region of interest" description="Disordered" evidence="4">
    <location>
        <begin position="157"/>
        <end position="181"/>
    </location>
</feature>
<reference evidence="6 7" key="1">
    <citation type="journal article" date="2011" name="Genome Biol.">
        <title>Genome sequence of the insect pathogenic fungus Cordyceps militaris, a valued traditional Chinese medicine.</title>
        <authorList>
            <person name="Zheng P."/>
            <person name="Xia Y."/>
            <person name="Xiao G."/>
            <person name="Xiong C."/>
            <person name="Hu X."/>
            <person name="Zhang S."/>
            <person name="Zheng H."/>
            <person name="Huang Y."/>
            <person name="Zhou Y."/>
            <person name="Wang S."/>
            <person name="Zhao G.P."/>
            <person name="Liu X."/>
            <person name="St Leger R.J."/>
            <person name="Wang C."/>
        </authorList>
    </citation>
    <scope>NUCLEOTIDE SEQUENCE [LARGE SCALE GENOMIC DNA]</scope>
    <source>
        <strain evidence="6 7">CM01</strain>
    </source>
</reference>
<name>G3JL27_CORMM</name>
<dbReference type="STRING" id="983644.G3JL27"/>
<evidence type="ECO:0000259" key="5">
    <source>
        <dbReference type="PROSITE" id="PS01031"/>
    </source>
</evidence>
<dbReference type="GeneID" id="18168832"/>
<dbReference type="Proteomes" id="UP000001610">
    <property type="component" value="Unassembled WGS sequence"/>
</dbReference>
<evidence type="ECO:0000256" key="1">
    <source>
        <dbReference type="ARBA" id="ARBA00023016"/>
    </source>
</evidence>
<feature type="domain" description="SHSP" evidence="5">
    <location>
        <begin position="83"/>
        <end position="265"/>
    </location>
</feature>
<protein>
    <submittedName>
        <fullName evidence="6">30 kDa heat shock protein</fullName>
    </submittedName>
</protein>
<dbReference type="KEGG" id="cmt:CCM_06821"/>
<dbReference type="SUPFAM" id="SSF49764">
    <property type="entry name" value="HSP20-like chaperones"/>
    <property type="match status" value="1"/>
</dbReference>
<evidence type="ECO:0000256" key="2">
    <source>
        <dbReference type="PROSITE-ProRule" id="PRU00285"/>
    </source>
</evidence>
<gene>
    <name evidence="6" type="ORF">CCM_06821</name>
</gene>
<evidence type="ECO:0000313" key="6">
    <source>
        <dbReference type="EMBL" id="EGX90401.1"/>
    </source>
</evidence>
<evidence type="ECO:0000256" key="4">
    <source>
        <dbReference type="SAM" id="MobiDB-lite"/>
    </source>
</evidence>
<evidence type="ECO:0000313" key="7">
    <source>
        <dbReference type="Proteomes" id="UP000001610"/>
    </source>
</evidence>
<keyword evidence="7" id="KW-1185">Reference proteome</keyword>